<dbReference type="AlphaFoldDB" id="A0A7G9RGL4"/>
<dbReference type="SUPFAM" id="SSF56112">
    <property type="entry name" value="Protein kinase-like (PK-like)"/>
    <property type="match status" value="1"/>
</dbReference>
<dbReference type="Proteomes" id="UP000515947">
    <property type="component" value="Chromosome"/>
</dbReference>
<protein>
    <submittedName>
        <fullName evidence="2">Phosphotransferase</fullName>
    </submittedName>
</protein>
<evidence type="ECO:0000313" key="3">
    <source>
        <dbReference type="Proteomes" id="UP000515947"/>
    </source>
</evidence>
<name>A0A7G9RGL4_9ACTN</name>
<feature type="domain" description="Aminoglycoside phosphotransferase" evidence="1">
    <location>
        <begin position="9"/>
        <end position="255"/>
    </location>
</feature>
<dbReference type="EMBL" id="CP060713">
    <property type="protein sequence ID" value="QNN54739.1"/>
    <property type="molecule type" value="Genomic_DNA"/>
</dbReference>
<sequence length="304" mass="32352">MPCVDYGMTPLEGGYSGETFLATSAGERSVVRVYAGRGAQRGAGAVEVDAAVLRLVRGLLPVPRVLELRRPDPAAGTPALLVTSFLPGERLEVAWPRLRDDVRHTVAAALGAALGRLAGVPMLRPGRFADADLRIERWPGAADLVGFVEERRVGSALADWSEREYGGLLAAADRAQDLLDRVERSCLVHSDFNAKNLLVDAATGAVTGVVDWEFAHAGAPGADLGNLLRFDRDPLLVEGVLDSYLDVTAGLDGLDRARLLDQARAADLAALMDLAARRGENPVTERADAQLRAVARDADLHAVP</sequence>
<evidence type="ECO:0000259" key="1">
    <source>
        <dbReference type="Pfam" id="PF01636"/>
    </source>
</evidence>
<reference evidence="2 3" key="1">
    <citation type="submission" date="2020-08" db="EMBL/GenBank/DDBJ databases">
        <title>Genome sequence of Nocardioides mesophilus KACC 16243T.</title>
        <authorList>
            <person name="Hyun D.-W."/>
            <person name="Bae J.-W."/>
        </authorList>
    </citation>
    <scope>NUCLEOTIDE SEQUENCE [LARGE SCALE GENOMIC DNA]</scope>
    <source>
        <strain evidence="2 3">KACC 16243</strain>
    </source>
</reference>
<accession>A0A7G9RGL4</accession>
<dbReference type="InterPro" id="IPR051678">
    <property type="entry name" value="AGP_Transferase"/>
</dbReference>
<keyword evidence="2" id="KW-0808">Transferase</keyword>
<evidence type="ECO:0000313" key="2">
    <source>
        <dbReference type="EMBL" id="QNN54739.1"/>
    </source>
</evidence>
<proteinExistence type="predicted"/>
<dbReference type="PANTHER" id="PTHR21310">
    <property type="entry name" value="AMINOGLYCOSIDE PHOSPHOTRANSFERASE-RELATED-RELATED"/>
    <property type="match status" value="1"/>
</dbReference>
<dbReference type="InterPro" id="IPR002575">
    <property type="entry name" value="Aminoglycoside_PTrfase"/>
</dbReference>
<dbReference type="PANTHER" id="PTHR21310:SF15">
    <property type="entry name" value="AMINOGLYCOSIDE PHOSPHOTRANSFERASE DOMAIN-CONTAINING PROTEIN"/>
    <property type="match status" value="1"/>
</dbReference>
<dbReference type="GO" id="GO:0016740">
    <property type="term" value="F:transferase activity"/>
    <property type="evidence" value="ECO:0007669"/>
    <property type="project" value="UniProtKB-KW"/>
</dbReference>
<keyword evidence="3" id="KW-1185">Reference proteome</keyword>
<organism evidence="2 3">
    <name type="scientific">Nocardioides mesophilus</name>
    <dbReference type="NCBI Taxonomy" id="433659"/>
    <lineage>
        <taxon>Bacteria</taxon>
        <taxon>Bacillati</taxon>
        <taxon>Actinomycetota</taxon>
        <taxon>Actinomycetes</taxon>
        <taxon>Propionibacteriales</taxon>
        <taxon>Nocardioidaceae</taxon>
        <taxon>Nocardioides</taxon>
    </lineage>
</organism>
<dbReference type="Pfam" id="PF01636">
    <property type="entry name" value="APH"/>
    <property type="match status" value="1"/>
</dbReference>
<gene>
    <name evidence="2" type="ORF">H9L09_00525</name>
</gene>
<dbReference type="Gene3D" id="3.90.1200.10">
    <property type="match status" value="1"/>
</dbReference>
<dbReference type="InterPro" id="IPR011009">
    <property type="entry name" value="Kinase-like_dom_sf"/>
</dbReference>
<dbReference type="KEGG" id="nmes:H9L09_00525"/>